<evidence type="ECO:0000256" key="2">
    <source>
        <dbReference type="ARBA" id="ARBA00012438"/>
    </source>
</evidence>
<dbReference type="InterPro" id="IPR004358">
    <property type="entry name" value="Sig_transdc_His_kin-like_C"/>
</dbReference>
<dbReference type="Gene3D" id="3.30.565.10">
    <property type="entry name" value="Histidine kinase-like ATPase, C-terminal domain"/>
    <property type="match status" value="1"/>
</dbReference>
<evidence type="ECO:0000256" key="4">
    <source>
        <dbReference type="ARBA" id="ARBA00022679"/>
    </source>
</evidence>
<evidence type="ECO:0000256" key="7">
    <source>
        <dbReference type="ARBA" id="ARBA00022840"/>
    </source>
</evidence>
<dbReference type="GO" id="GO:0005524">
    <property type="term" value="F:ATP binding"/>
    <property type="evidence" value="ECO:0007669"/>
    <property type="project" value="UniProtKB-KW"/>
</dbReference>
<proteinExistence type="predicted"/>
<comment type="caution">
    <text evidence="10">The sequence shown here is derived from an EMBL/GenBank/DDBJ whole genome shotgun (WGS) entry which is preliminary data.</text>
</comment>
<evidence type="ECO:0000313" key="10">
    <source>
        <dbReference type="EMBL" id="ENO96209.1"/>
    </source>
</evidence>
<keyword evidence="3" id="KW-0597">Phosphoprotein</keyword>
<dbReference type="InterPro" id="IPR036890">
    <property type="entry name" value="HATPase_C_sf"/>
</dbReference>
<feature type="domain" description="Histidine kinase" evidence="9">
    <location>
        <begin position="1"/>
        <end position="71"/>
    </location>
</feature>
<protein>
    <recommendedName>
        <fullName evidence="2">histidine kinase</fullName>
        <ecNumber evidence="2">2.7.13.3</ecNumber>
    </recommendedName>
</protein>
<gene>
    <name evidence="10" type="ORF">C667_15109</name>
</gene>
<sequence>MVEVAVIDRGHGISEEGRAQLFTPFYTTKAEGMGMGLNICRSIIEFHNGRLVVDANPEGGTIFTFTLPTESAIERSARSA</sequence>
<organism evidence="10 11">
    <name type="scientific">Thauera phenylacetica B4P</name>
    <dbReference type="NCBI Taxonomy" id="1234382"/>
    <lineage>
        <taxon>Bacteria</taxon>
        <taxon>Pseudomonadati</taxon>
        <taxon>Pseudomonadota</taxon>
        <taxon>Betaproteobacteria</taxon>
        <taxon>Rhodocyclales</taxon>
        <taxon>Zoogloeaceae</taxon>
        <taxon>Thauera</taxon>
    </lineage>
</organism>
<dbReference type="Proteomes" id="UP000013047">
    <property type="component" value="Unassembled WGS sequence"/>
</dbReference>
<dbReference type="AlphaFoldDB" id="N6ZVQ5"/>
<dbReference type="PRINTS" id="PR00344">
    <property type="entry name" value="BCTRLSENSOR"/>
</dbReference>
<evidence type="ECO:0000259" key="9">
    <source>
        <dbReference type="PROSITE" id="PS50109"/>
    </source>
</evidence>
<evidence type="ECO:0000256" key="6">
    <source>
        <dbReference type="ARBA" id="ARBA00022777"/>
    </source>
</evidence>
<dbReference type="PROSITE" id="PS50109">
    <property type="entry name" value="HIS_KIN"/>
    <property type="match status" value="1"/>
</dbReference>
<keyword evidence="6 10" id="KW-0418">Kinase</keyword>
<dbReference type="InterPro" id="IPR003594">
    <property type="entry name" value="HATPase_dom"/>
</dbReference>
<accession>N6ZVQ5</accession>
<evidence type="ECO:0000256" key="8">
    <source>
        <dbReference type="ARBA" id="ARBA00023012"/>
    </source>
</evidence>
<dbReference type="GO" id="GO:0000160">
    <property type="term" value="P:phosphorelay signal transduction system"/>
    <property type="evidence" value="ECO:0007669"/>
    <property type="project" value="UniProtKB-KW"/>
</dbReference>
<evidence type="ECO:0000313" key="11">
    <source>
        <dbReference type="Proteomes" id="UP000013047"/>
    </source>
</evidence>
<evidence type="ECO:0000256" key="3">
    <source>
        <dbReference type="ARBA" id="ARBA00022553"/>
    </source>
</evidence>
<evidence type="ECO:0000256" key="5">
    <source>
        <dbReference type="ARBA" id="ARBA00022741"/>
    </source>
</evidence>
<keyword evidence="8" id="KW-0902">Two-component regulatory system</keyword>
<comment type="catalytic activity">
    <reaction evidence="1">
        <text>ATP + protein L-histidine = ADP + protein N-phospho-L-histidine.</text>
        <dbReference type="EC" id="2.7.13.3"/>
    </reaction>
</comment>
<name>N6ZVQ5_9RHOO</name>
<dbReference type="EMBL" id="AMXF01000127">
    <property type="protein sequence ID" value="ENO96209.1"/>
    <property type="molecule type" value="Genomic_DNA"/>
</dbReference>
<dbReference type="Pfam" id="PF02518">
    <property type="entry name" value="HATPase_c"/>
    <property type="match status" value="1"/>
</dbReference>
<dbReference type="PANTHER" id="PTHR43065:SF10">
    <property type="entry name" value="PEROXIDE STRESS-ACTIVATED HISTIDINE KINASE MAK3"/>
    <property type="match status" value="1"/>
</dbReference>
<dbReference type="GO" id="GO:0004673">
    <property type="term" value="F:protein histidine kinase activity"/>
    <property type="evidence" value="ECO:0007669"/>
    <property type="project" value="UniProtKB-EC"/>
</dbReference>
<reference evidence="10 11" key="1">
    <citation type="submission" date="2012-09" db="EMBL/GenBank/DDBJ databases">
        <title>Draft Genome Sequences of 6 Strains from Genus Thauera.</title>
        <authorList>
            <person name="Liu B."/>
            <person name="Shapleigh J.P."/>
            <person name="Frostegard A.H."/>
        </authorList>
    </citation>
    <scope>NUCLEOTIDE SEQUENCE [LARGE SCALE GENOMIC DNA]</scope>
    <source>
        <strain evidence="10 11">B4P</strain>
    </source>
</reference>
<evidence type="ECO:0000256" key="1">
    <source>
        <dbReference type="ARBA" id="ARBA00000085"/>
    </source>
</evidence>
<dbReference type="InterPro" id="IPR005467">
    <property type="entry name" value="His_kinase_dom"/>
</dbReference>
<dbReference type="PANTHER" id="PTHR43065">
    <property type="entry name" value="SENSOR HISTIDINE KINASE"/>
    <property type="match status" value="1"/>
</dbReference>
<keyword evidence="5" id="KW-0547">Nucleotide-binding</keyword>
<keyword evidence="7" id="KW-0067">ATP-binding</keyword>
<dbReference type="SMART" id="SM00387">
    <property type="entry name" value="HATPase_c"/>
    <property type="match status" value="1"/>
</dbReference>
<keyword evidence="11" id="KW-1185">Reference proteome</keyword>
<dbReference type="EC" id="2.7.13.3" evidence="2"/>
<keyword evidence="4" id="KW-0808">Transferase</keyword>
<dbReference type="SUPFAM" id="SSF55874">
    <property type="entry name" value="ATPase domain of HSP90 chaperone/DNA topoisomerase II/histidine kinase"/>
    <property type="match status" value="1"/>
</dbReference>